<name>A0ABD0SWD0_LOXSC</name>
<evidence type="ECO:0008006" key="8">
    <source>
        <dbReference type="Google" id="ProtNLM"/>
    </source>
</evidence>
<evidence type="ECO:0000259" key="5">
    <source>
        <dbReference type="Pfam" id="PF05225"/>
    </source>
</evidence>
<evidence type="ECO:0000259" key="4">
    <source>
        <dbReference type="Pfam" id="PF03184"/>
    </source>
</evidence>
<evidence type="ECO:0000256" key="3">
    <source>
        <dbReference type="SAM" id="MobiDB-lite"/>
    </source>
</evidence>
<feature type="coiled-coil region" evidence="2">
    <location>
        <begin position="390"/>
        <end position="417"/>
    </location>
</feature>
<reference evidence="6 7" key="1">
    <citation type="submission" date="2024-06" db="EMBL/GenBank/DDBJ databases">
        <title>A chromosome-level genome assembly of beet webworm, Loxostege sticticalis.</title>
        <authorList>
            <person name="Zhang Y."/>
        </authorList>
    </citation>
    <scope>NUCLEOTIDE SEQUENCE [LARGE SCALE GENOMIC DNA]</scope>
    <source>
        <strain evidence="6">AQ028</strain>
        <tissue evidence="6">Male pupae</tissue>
    </source>
</reference>
<evidence type="ECO:0000313" key="6">
    <source>
        <dbReference type="EMBL" id="KAL0830073.1"/>
    </source>
</evidence>
<dbReference type="PANTHER" id="PTHR19303">
    <property type="entry name" value="TRANSPOSON"/>
    <property type="match status" value="1"/>
</dbReference>
<evidence type="ECO:0000256" key="2">
    <source>
        <dbReference type="SAM" id="Coils"/>
    </source>
</evidence>
<dbReference type="Pfam" id="PF03184">
    <property type="entry name" value="DDE_1"/>
    <property type="match status" value="1"/>
</dbReference>
<evidence type="ECO:0000313" key="7">
    <source>
        <dbReference type="Proteomes" id="UP001549921"/>
    </source>
</evidence>
<dbReference type="PANTHER" id="PTHR19303:SF74">
    <property type="entry name" value="POGO TRANSPOSABLE ELEMENT WITH KRAB DOMAIN"/>
    <property type="match status" value="1"/>
</dbReference>
<dbReference type="Gene3D" id="3.30.420.10">
    <property type="entry name" value="Ribonuclease H-like superfamily/Ribonuclease H"/>
    <property type="match status" value="1"/>
</dbReference>
<feature type="compositionally biased region" description="Basic and acidic residues" evidence="3">
    <location>
        <begin position="537"/>
        <end position="546"/>
    </location>
</feature>
<dbReference type="GO" id="GO:0005634">
    <property type="term" value="C:nucleus"/>
    <property type="evidence" value="ECO:0007669"/>
    <property type="project" value="UniProtKB-SubCell"/>
</dbReference>
<feature type="domain" description="DDE-1" evidence="4">
    <location>
        <begin position="190"/>
        <end position="329"/>
    </location>
</feature>
<dbReference type="SUPFAM" id="SSF46689">
    <property type="entry name" value="Homeodomain-like"/>
    <property type="match status" value="1"/>
</dbReference>
<feature type="region of interest" description="Disordered" evidence="3">
    <location>
        <begin position="537"/>
        <end position="563"/>
    </location>
</feature>
<accession>A0ABD0SWD0</accession>
<dbReference type="InterPro" id="IPR036397">
    <property type="entry name" value="RNaseH_sf"/>
</dbReference>
<protein>
    <recommendedName>
        <fullName evidence="8">Transposase</fullName>
    </recommendedName>
</protein>
<keyword evidence="2" id="KW-0175">Coiled coil</keyword>
<comment type="caution">
    <text evidence="6">The sequence shown here is derived from an EMBL/GenBank/DDBJ whole genome shotgun (WGS) entry which is preliminary data.</text>
</comment>
<proteinExistence type="predicted"/>
<dbReference type="InterPro" id="IPR004875">
    <property type="entry name" value="DDE_SF_endonuclease_dom"/>
</dbReference>
<dbReference type="Gene3D" id="1.10.10.60">
    <property type="entry name" value="Homeodomain-like"/>
    <property type="match status" value="1"/>
</dbReference>
<dbReference type="AlphaFoldDB" id="A0ABD0SWD0"/>
<dbReference type="InterPro" id="IPR007889">
    <property type="entry name" value="HTH_Psq"/>
</dbReference>
<dbReference type="InterPro" id="IPR050863">
    <property type="entry name" value="CenT-Element_Derived"/>
</dbReference>
<evidence type="ECO:0000256" key="1">
    <source>
        <dbReference type="ARBA" id="ARBA00004123"/>
    </source>
</evidence>
<feature type="compositionally biased region" description="Basic residues" evidence="3">
    <location>
        <begin position="547"/>
        <end position="563"/>
    </location>
</feature>
<dbReference type="Proteomes" id="UP001549921">
    <property type="component" value="Unassembled WGS sequence"/>
</dbReference>
<dbReference type="InterPro" id="IPR009057">
    <property type="entry name" value="Homeodomain-like_sf"/>
</dbReference>
<gene>
    <name evidence="6" type="ORF">ABMA28_003530</name>
</gene>
<organism evidence="6 7">
    <name type="scientific">Loxostege sticticalis</name>
    <name type="common">Beet webworm moth</name>
    <dbReference type="NCBI Taxonomy" id="481309"/>
    <lineage>
        <taxon>Eukaryota</taxon>
        <taxon>Metazoa</taxon>
        <taxon>Ecdysozoa</taxon>
        <taxon>Arthropoda</taxon>
        <taxon>Hexapoda</taxon>
        <taxon>Insecta</taxon>
        <taxon>Pterygota</taxon>
        <taxon>Neoptera</taxon>
        <taxon>Endopterygota</taxon>
        <taxon>Lepidoptera</taxon>
        <taxon>Glossata</taxon>
        <taxon>Ditrysia</taxon>
        <taxon>Pyraloidea</taxon>
        <taxon>Crambidae</taxon>
        <taxon>Pyraustinae</taxon>
        <taxon>Loxostege</taxon>
    </lineage>
</organism>
<dbReference type="EMBL" id="JBEDNZ010000014">
    <property type="protein sequence ID" value="KAL0830073.1"/>
    <property type="molecule type" value="Genomic_DNA"/>
</dbReference>
<dbReference type="Pfam" id="PF05225">
    <property type="entry name" value="HTH_psq"/>
    <property type="match status" value="1"/>
</dbReference>
<feature type="domain" description="HTH psq-type" evidence="5">
    <location>
        <begin position="10"/>
        <end position="45"/>
    </location>
</feature>
<comment type="subcellular location">
    <subcellularLocation>
        <location evidence="1">Nucleus</location>
    </subcellularLocation>
</comment>
<sequence length="563" mass="64465">MSKRPIHQYKEEHLSEAMAAIRNGMKIREASRVFGVPRRTLQDRLHLRVPEVPRKMGPNSVLTKKIETAPKDWCIALAKCGFPLKCGDLLNTVHNTISEENRPNPFVNNRPGKKWYQSFLKRNPELSERTPENISKGRAAVTEEGIRKWFAELQQHLQDINATDILTNPDRIFNGDETKDVYKIIQGKEKEAVTVLLFISASGKTLPPCVVFPYVRPPKDVINSMPKGWLLGKSETGWMKADIFYDYIVKGLNKWVEERNVPKPVLVFVDGHKSHLTLRLSEYCNENGIILYALPPNATHLIQPANVSVFKPLKSEWKNTVHEWGTRPENVNNVLIKSTFCPLLKKCGLYPCDPNALDYSKCVQNNLEKHLSNAAKNVRSPGNKIKNRHINTAIKVINQLTNELENAEVDAKVVIDVLNKAKSVFGTESLNSTANSTSQIRLSIPQVNTSSQYLSIITNSDYDINPTKNDILQENNIHTQNQLILQKKITVLSNVVVKSRNLSPVLSQHLKLPNEWRQFEKEKEEIKEKKKKDILIRKQERMEVKKKDKRRKKNYKKGKQKIC</sequence>